<proteinExistence type="predicted"/>
<dbReference type="AlphaFoldDB" id="A0AAN4PRU3"/>
<dbReference type="Gene3D" id="3.40.630.30">
    <property type="match status" value="1"/>
</dbReference>
<dbReference type="GO" id="GO:0016747">
    <property type="term" value="F:acyltransferase activity, transferring groups other than amino-acyl groups"/>
    <property type="evidence" value="ECO:0007669"/>
    <property type="project" value="InterPro"/>
</dbReference>
<evidence type="ECO:0000313" key="4">
    <source>
        <dbReference type="Proteomes" id="UP000051487"/>
    </source>
</evidence>
<dbReference type="EMBL" id="BLKI01000032">
    <property type="protein sequence ID" value="GFF80852.1"/>
    <property type="molecule type" value="Genomic_DNA"/>
</dbReference>
<evidence type="ECO:0000313" key="3">
    <source>
        <dbReference type="EMBL" id="GFF80852.1"/>
    </source>
</evidence>
<reference evidence="3 5" key="2">
    <citation type="submission" date="2020-01" db="EMBL/GenBank/DDBJ databases">
        <title>Draft genome sequence of Aspergillus lentulus IFM 60648.</title>
        <authorList>
            <person name="Takahashi H."/>
            <person name="Yaguchi T."/>
        </authorList>
    </citation>
    <scope>NUCLEOTIDE SEQUENCE [LARGE SCALE GENOMIC DNA]</scope>
    <source>
        <strain evidence="3 5">IFM 60648</strain>
    </source>
</reference>
<evidence type="ECO:0000313" key="5">
    <source>
        <dbReference type="Proteomes" id="UP000465220"/>
    </source>
</evidence>
<dbReference type="PROSITE" id="PS51186">
    <property type="entry name" value="GNAT"/>
    <property type="match status" value="1"/>
</dbReference>
<gene>
    <name evidence="2" type="ORF">ALT_9211</name>
    <name evidence="3" type="ORF">IFM60648_05844</name>
</gene>
<dbReference type="InterPro" id="IPR000182">
    <property type="entry name" value="GNAT_dom"/>
</dbReference>
<evidence type="ECO:0000313" key="2">
    <source>
        <dbReference type="EMBL" id="GAQ11890.1"/>
    </source>
</evidence>
<keyword evidence="5" id="KW-1185">Reference proteome</keyword>
<name>A0AAN4PRU3_ASPLE</name>
<dbReference type="CDD" id="cd04301">
    <property type="entry name" value="NAT_SF"/>
    <property type="match status" value="1"/>
</dbReference>
<accession>A0AAN4PRU3</accession>
<dbReference type="InterPro" id="IPR052523">
    <property type="entry name" value="Trichothecene_AcTrans"/>
</dbReference>
<evidence type="ECO:0000259" key="1">
    <source>
        <dbReference type="PROSITE" id="PS51186"/>
    </source>
</evidence>
<dbReference type="Proteomes" id="UP000051487">
    <property type="component" value="Unassembled WGS sequence"/>
</dbReference>
<feature type="domain" description="N-acetyltransferase" evidence="1">
    <location>
        <begin position="3"/>
        <end position="205"/>
    </location>
</feature>
<dbReference type="PANTHER" id="PTHR42791">
    <property type="entry name" value="GNAT FAMILY ACETYLTRANSFERASE"/>
    <property type="match status" value="1"/>
</dbReference>
<dbReference type="InterPro" id="IPR016181">
    <property type="entry name" value="Acyl_CoA_acyltransferase"/>
</dbReference>
<sequence>MSFELLPATPTDSPALTTVFLAAFRDPFNQRLFPCTPDVTAYWTAQFTSFINNPHKTVLKVIDSADGAIVAFAVWQLPVQSSPEDVPLKHSHSHAGDEHHYPASSDRELCEVFFSGMAEMKRKIMGARPHYYLEMLGTRPEYAGRGLASRLLRWGLERADEVGLETYLSASPVGRPLYEKFGFRLVEEREVVGGYVQGYMLRAGPAGRDN</sequence>
<reference evidence="2 4" key="1">
    <citation type="submission" date="2015-11" db="EMBL/GenBank/DDBJ databases">
        <title>Aspergillus lentulus strain IFM 54703T.</title>
        <authorList>
            <person name="Kusuya Y."/>
            <person name="Sakai K."/>
            <person name="Kamei K."/>
            <person name="Takahashi H."/>
            <person name="Yaguchi T."/>
        </authorList>
    </citation>
    <scope>NUCLEOTIDE SEQUENCE [LARGE SCALE GENOMIC DNA]</scope>
    <source>
        <strain evidence="2 4">IFM 54703</strain>
    </source>
</reference>
<dbReference type="Pfam" id="PF00583">
    <property type="entry name" value="Acetyltransf_1"/>
    <property type="match status" value="1"/>
</dbReference>
<comment type="caution">
    <text evidence="2">The sequence shown here is derived from an EMBL/GenBank/DDBJ whole genome shotgun (WGS) entry which is preliminary data.</text>
</comment>
<organism evidence="2 4">
    <name type="scientific">Aspergillus lentulus</name>
    <dbReference type="NCBI Taxonomy" id="293939"/>
    <lineage>
        <taxon>Eukaryota</taxon>
        <taxon>Fungi</taxon>
        <taxon>Dikarya</taxon>
        <taxon>Ascomycota</taxon>
        <taxon>Pezizomycotina</taxon>
        <taxon>Eurotiomycetes</taxon>
        <taxon>Eurotiomycetidae</taxon>
        <taxon>Eurotiales</taxon>
        <taxon>Aspergillaceae</taxon>
        <taxon>Aspergillus</taxon>
        <taxon>Aspergillus subgen. Fumigati</taxon>
    </lineage>
</organism>
<protein>
    <submittedName>
        <fullName evidence="2">Uncharacterized N-acetyltransferase YafP</fullName>
    </submittedName>
</protein>
<dbReference type="EMBL" id="BCLY01000017">
    <property type="protein sequence ID" value="GAQ11890.1"/>
    <property type="molecule type" value="Genomic_DNA"/>
</dbReference>
<dbReference type="SUPFAM" id="SSF55729">
    <property type="entry name" value="Acyl-CoA N-acyltransferases (Nat)"/>
    <property type="match status" value="1"/>
</dbReference>
<dbReference type="Proteomes" id="UP000465220">
    <property type="component" value="Unassembled WGS sequence"/>
</dbReference>
<dbReference type="PANTHER" id="PTHR42791:SF17">
    <property type="entry name" value="ACETYLTRANSFERASE, GNAT FAMILY FAMILY (AFU_ORTHOLOGUE AFUA_8G05690)"/>
    <property type="match status" value="1"/>
</dbReference>